<keyword evidence="3 9" id="KW-0418">Kinase</keyword>
<dbReference type="PROSITE" id="PS00107">
    <property type="entry name" value="PROTEIN_KINASE_ATP"/>
    <property type="match status" value="1"/>
</dbReference>
<protein>
    <submittedName>
        <fullName evidence="9">Serine/threonine protein kinase</fullName>
    </submittedName>
</protein>
<dbReference type="EMBL" id="PVZC01000008">
    <property type="protein sequence ID" value="PRX96037.1"/>
    <property type="molecule type" value="Genomic_DNA"/>
</dbReference>
<dbReference type="GO" id="GO:0005524">
    <property type="term" value="F:ATP binding"/>
    <property type="evidence" value="ECO:0007669"/>
    <property type="project" value="UniProtKB-UniRule"/>
</dbReference>
<dbReference type="CDD" id="cd14014">
    <property type="entry name" value="STKc_PknB_like"/>
    <property type="match status" value="1"/>
</dbReference>
<dbReference type="InterPro" id="IPR008271">
    <property type="entry name" value="Ser/Thr_kinase_AS"/>
</dbReference>
<dbReference type="Proteomes" id="UP000237846">
    <property type="component" value="Unassembled WGS sequence"/>
</dbReference>
<keyword evidence="9" id="KW-0723">Serine/threonine-protein kinase</keyword>
<evidence type="ECO:0000256" key="7">
    <source>
        <dbReference type="SAM" id="Phobius"/>
    </source>
</evidence>
<feature type="transmembrane region" description="Helical" evidence="7">
    <location>
        <begin position="516"/>
        <end position="537"/>
    </location>
</feature>
<keyword evidence="7" id="KW-0812">Transmembrane</keyword>
<evidence type="ECO:0000256" key="2">
    <source>
        <dbReference type="ARBA" id="ARBA00022741"/>
    </source>
</evidence>
<feature type="transmembrane region" description="Helical" evidence="7">
    <location>
        <begin position="439"/>
        <end position="458"/>
    </location>
</feature>
<keyword evidence="10" id="KW-1185">Reference proteome</keyword>
<feature type="region of interest" description="Disordered" evidence="6">
    <location>
        <begin position="376"/>
        <end position="432"/>
    </location>
</feature>
<dbReference type="InterPro" id="IPR011009">
    <property type="entry name" value="Kinase-like_dom_sf"/>
</dbReference>
<evidence type="ECO:0000313" key="10">
    <source>
        <dbReference type="Proteomes" id="UP000237846"/>
    </source>
</evidence>
<feature type="region of interest" description="Disordered" evidence="6">
    <location>
        <begin position="290"/>
        <end position="351"/>
    </location>
</feature>
<feature type="transmembrane region" description="Helical" evidence="7">
    <location>
        <begin position="488"/>
        <end position="509"/>
    </location>
</feature>
<name>A0A2T0PWW5_9ACTN</name>
<feature type="domain" description="Protein kinase" evidence="8">
    <location>
        <begin position="15"/>
        <end position="271"/>
    </location>
</feature>
<dbReference type="Gene3D" id="1.10.510.10">
    <property type="entry name" value="Transferase(Phosphotransferase) domain 1"/>
    <property type="match status" value="1"/>
</dbReference>
<dbReference type="RefSeq" id="WP_106250607.1">
    <property type="nucleotide sequence ID" value="NZ_PVZC01000008.1"/>
</dbReference>
<sequence>MGPLESGDPDRVGRYRLVARLGAGGMGQVYLGRSQAGRTVAVKRIHPHLAGDASFRERFAREVTAARQVSGAFTAPVIDADPEGAVPWLVTAYVPSAPLDTAIDGTGPLPGASLRFLAAGLAEALMEIHRVGLIHRDLKPGNVLLAEDGPRVIDFGIARAADTQTATQSVIGTPGFMSPEQIQGDHLTAASDMFAFGAILAYAASGTGPFGTGSVPTLMMRIINDRPDLSAVPHDLVPLVSACMAKDPAARPGPQQVLDVLGDAEPGASWLPPAFVSAIHASVGEVQKLLGHAPQPGPDAATAMFNEAPPTAAQGYGSTRVFPEPGQAGATAGHPATRRQTGGLSPEELRREELRREELRLEQLRREDELRRAELRREEDRRRELARREDERREAMRRQEQQREEQRRAHERREEQLRRDEMRREQQRARAQASRPHGLAAWMVFLVLPILQWPVGWFSQWTLSSMFDQDAPPEISLDNLSFDLFGELLPLLGLGYFVLNNLVGLYYLARSIYSQYLFGIVGSSLVLVVTNIVLYNVGFFE</sequence>
<keyword evidence="7" id="KW-0472">Membrane</keyword>
<evidence type="ECO:0000256" key="6">
    <source>
        <dbReference type="SAM" id="MobiDB-lite"/>
    </source>
</evidence>
<dbReference type="GO" id="GO:0004674">
    <property type="term" value="F:protein serine/threonine kinase activity"/>
    <property type="evidence" value="ECO:0007669"/>
    <property type="project" value="UniProtKB-KW"/>
</dbReference>
<dbReference type="OrthoDB" id="3915799at2"/>
<keyword evidence="2 5" id="KW-0547">Nucleotide-binding</keyword>
<dbReference type="PANTHER" id="PTHR43289">
    <property type="entry name" value="MITOGEN-ACTIVATED PROTEIN KINASE KINASE KINASE 20-RELATED"/>
    <property type="match status" value="1"/>
</dbReference>
<accession>A0A2T0PWW5</accession>
<evidence type="ECO:0000259" key="8">
    <source>
        <dbReference type="PROSITE" id="PS50011"/>
    </source>
</evidence>
<evidence type="ECO:0000256" key="1">
    <source>
        <dbReference type="ARBA" id="ARBA00022679"/>
    </source>
</evidence>
<keyword evidence="7" id="KW-1133">Transmembrane helix</keyword>
<dbReference type="PANTHER" id="PTHR43289:SF34">
    <property type="entry name" value="SERINE_THREONINE-PROTEIN KINASE YBDM-RELATED"/>
    <property type="match status" value="1"/>
</dbReference>
<dbReference type="SMART" id="SM00220">
    <property type="entry name" value="S_TKc"/>
    <property type="match status" value="1"/>
</dbReference>
<gene>
    <name evidence="9" type="ORF">CLV72_10841</name>
</gene>
<evidence type="ECO:0000256" key="5">
    <source>
        <dbReference type="PROSITE-ProRule" id="PRU10141"/>
    </source>
</evidence>
<dbReference type="PROSITE" id="PS00108">
    <property type="entry name" value="PROTEIN_KINASE_ST"/>
    <property type="match status" value="1"/>
</dbReference>
<dbReference type="PROSITE" id="PS50011">
    <property type="entry name" value="PROTEIN_KINASE_DOM"/>
    <property type="match status" value="1"/>
</dbReference>
<evidence type="ECO:0000313" key="9">
    <source>
        <dbReference type="EMBL" id="PRX96037.1"/>
    </source>
</evidence>
<dbReference type="InterPro" id="IPR017441">
    <property type="entry name" value="Protein_kinase_ATP_BS"/>
</dbReference>
<feature type="binding site" evidence="5">
    <location>
        <position position="43"/>
    </location>
    <ligand>
        <name>ATP</name>
        <dbReference type="ChEBI" id="CHEBI:30616"/>
    </ligand>
</feature>
<keyword evidence="1" id="KW-0808">Transferase</keyword>
<dbReference type="InterPro" id="IPR000719">
    <property type="entry name" value="Prot_kinase_dom"/>
</dbReference>
<feature type="compositionally biased region" description="Basic and acidic residues" evidence="6">
    <location>
        <begin position="376"/>
        <end position="428"/>
    </location>
</feature>
<reference evidence="9 10" key="1">
    <citation type="submission" date="2018-03" db="EMBL/GenBank/DDBJ databases">
        <title>Genomic Encyclopedia of Archaeal and Bacterial Type Strains, Phase II (KMG-II): from individual species to whole genera.</title>
        <authorList>
            <person name="Goeker M."/>
        </authorList>
    </citation>
    <scope>NUCLEOTIDE SEQUENCE [LARGE SCALE GENOMIC DNA]</scope>
    <source>
        <strain evidence="9 10">DSM 45601</strain>
    </source>
</reference>
<organism evidence="9 10">
    <name type="scientific">Allonocardiopsis opalescens</name>
    <dbReference type="NCBI Taxonomy" id="1144618"/>
    <lineage>
        <taxon>Bacteria</taxon>
        <taxon>Bacillati</taxon>
        <taxon>Actinomycetota</taxon>
        <taxon>Actinomycetes</taxon>
        <taxon>Streptosporangiales</taxon>
        <taxon>Allonocardiopsis</taxon>
    </lineage>
</organism>
<keyword evidence="4 5" id="KW-0067">ATP-binding</keyword>
<comment type="caution">
    <text evidence="9">The sequence shown here is derived from an EMBL/GenBank/DDBJ whole genome shotgun (WGS) entry which is preliminary data.</text>
</comment>
<evidence type="ECO:0000256" key="3">
    <source>
        <dbReference type="ARBA" id="ARBA00022777"/>
    </source>
</evidence>
<proteinExistence type="predicted"/>
<dbReference type="AlphaFoldDB" id="A0A2T0PWW5"/>
<dbReference type="Pfam" id="PF00069">
    <property type="entry name" value="Pkinase"/>
    <property type="match status" value="1"/>
</dbReference>
<dbReference type="SUPFAM" id="SSF56112">
    <property type="entry name" value="Protein kinase-like (PK-like)"/>
    <property type="match status" value="1"/>
</dbReference>
<dbReference type="Gene3D" id="3.30.200.20">
    <property type="entry name" value="Phosphorylase Kinase, domain 1"/>
    <property type="match status" value="1"/>
</dbReference>
<evidence type="ECO:0000256" key="4">
    <source>
        <dbReference type="ARBA" id="ARBA00022840"/>
    </source>
</evidence>